<dbReference type="OrthoDB" id="4712931at2"/>
<comment type="caution">
    <text evidence="1">The sequence shown here is derived from an EMBL/GenBank/DDBJ whole genome shotgun (WGS) entry which is preliminary data.</text>
</comment>
<evidence type="ECO:0000313" key="1">
    <source>
        <dbReference type="EMBL" id="ORB40287.1"/>
    </source>
</evidence>
<dbReference type="AlphaFoldDB" id="A0A1X0I9P8"/>
<keyword evidence="2" id="KW-1185">Reference proteome</keyword>
<name>A0A1X0I9P8_9MYCO</name>
<dbReference type="EMBL" id="MVIE01000016">
    <property type="protein sequence ID" value="ORB40287.1"/>
    <property type="molecule type" value="Genomic_DNA"/>
</dbReference>
<protein>
    <submittedName>
        <fullName evidence="1">Uncharacterized protein</fullName>
    </submittedName>
</protein>
<organism evidence="1 2">
    <name type="scientific">Mycobacterium paraseoulense</name>
    <dbReference type="NCBI Taxonomy" id="590652"/>
    <lineage>
        <taxon>Bacteria</taxon>
        <taxon>Bacillati</taxon>
        <taxon>Actinomycetota</taxon>
        <taxon>Actinomycetes</taxon>
        <taxon>Mycobacteriales</taxon>
        <taxon>Mycobacteriaceae</taxon>
        <taxon>Mycobacterium</taxon>
    </lineage>
</organism>
<dbReference type="RefSeq" id="WP_083172613.1">
    <property type="nucleotide sequence ID" value="NZ_AP022619.1"/>
</dbReference>
<sequence>MSILGDATVVLARLTRSTSNALRVELSTPDGAELARAQQKGGAGVLFGFKNGGKSEYTLSAADGDELKIAVAGTTTITRQGTPVGKIVPADGAARLEDGGGIVLAVVRPHTGHKADSAWHHRVLSPSGEALGVLTLMTVHTGWSDIESEAIQLLFNRNVATLKAPSAGAMLSLAAPVHPLLGDVLAAACVDFSVLPRGYIEQSQT</sequence>
<evidence type="ECO:0000313" key="2">
    <source>
        <dbReference type="Proteomes" id="UP000192513"/>
    </source>
</evidence>
<gene>
    <name evidence="1" type="ORF">BST39_14470</name>
</gene>
<proteinExistence type="predicted"/>
<accession>A0A1X0I9P8</accession>
<dbReference type="Proteomes" id="UP000192513">
    <property type="component" value="Unassembled WGS sequence"/>
</dbReference>
<reference evidence="1 2" key="1">
    <citation type="submission" date="2017-02" db="EMBL/GenBank/DDBJ databases">
        <title>The new phylogeny of genus Mycobacterium.</title>
        <authorList>
            <person name="Tortoli E."/>
            <person name="Trovato A."/>
            <person name="Cirillo D.M."/>
        </authorList>
    </citation>
    <scope>NUCLEOTIDE SEQUENCE [LARGE SCALE GENOMIC DNA]</scope>
    <source>
        <strain evidence="1 2">DSM 45000</strain>
    </source>
</reference>